<sequence length="65" mass="7361">MNVIICRSFRNAVTALVIHFFHRFLKKIFILKRPGLWQPAVGIPVSMKDYALSKFPSDPTVSLGS</sequence>
<protein>
    <submittedName>
        <fullName evidence="1">Uncharacterized protein</fullName>
    </submittedName>
</protein>
<evidence type="ECO:0000313" key="1">
    <source>
        <dbReference type="EMBL" id="PKA54392.1"/>
    </source>
</evidence>
<keyword evidence="2" id="KW-1185">Reference proteome</keyword>
<dbReference type="EMBL" id="KZ451982">
    <property type="protein sequence ID" value="PKA54392.1"/>
    <property type="molecule type" value="Genomic_DNA"/>
</dbReference>
<gene>
    <name evidence="1" type="ORF">AXF42_Ash000225</name>
</gene>
<dbReference type="AlphaFoldDB" id="A0A2I0AFR7"/>
<proteinExistence type="predicted"/>
<accession>A0A2I0AFR7</accession>
<dbReference type="Proteomes" id="UP000236161">
    <property type="component" value="Unassembled WGS sequence"/>
</dbReference>
<name>A0A2I0AFR7_9ASPA</name>
<evidence type="ECO:0000313" key="2">
    <source>
        <dbReference type="Proteomes" id="UP000236161"/>
    </source>
</evidence>
<reference evidence="1 2" key="1">
    <citation type="journal article" date="2017" name="Nature">
        <title>The Apostasia genome and the evolution of orchids.</title>
        <authorList>
            <person name="Zhang G.Q."/>
            <person name="Liu K.W."/>
            <person name="Li Z."/>
            <person name="Lohaus R."/>
            <person name="Hsiao Y.Y."/>
            <person name="Niu S.C."/>
            <person name="Wang J.Y."/>
            <person name="Lin Y.C."/>
            <person name="Xu Q."/>
            <person name="Chen L.J."/>
            <person name="Yoshida K."/>
            <person name="Fujiwara S."/>
            <person name="Wang Z.W."/>
            <person name="Zhang Y.Q."/>
            <person name="Mitsuda N."/>
            <person name="Wang M."/>
            <person name="Liu G.H."/>
            <person name="Pecoraro L."/>
            <person name="Huang H.X."/>
            <person name="Xiao X.J."/>
            <person name="Lin M."/>
            <person name="Wu X.Y."/>
            <person name="Wu W.L."/>
            <person name="Chen Y.Y."/>
            <person name="Chang S.B."/>
            <person name="Sakamoto S."/>
            <person name="Ohme-Takagi M."/>
            <person name="Yagi M."/>
            <person name="Zeng S.J."/>
            <person name="Shen C.Y."/>
            <person name="Yeh C.M."/>
            <person name="Luo Y.B."/>
            <person name="Tsai W.C."/>
            <person name="Van de Peer Y."/>
            <person name="Liu Z.J."/>
        </authorList>
    </citation>
    <scope>NUCLEOTIDE SEQUENCE [LARGE SCALE GENOMIC DNA]</scope>
    <source>
        <strain evidence="2">cv. Shenzhen</strain>
        <tissue evidence="1">Stem</tissue>
    </source>
</reference>
<organism evidence="1 2">
    <name type="scientific">Apostasia shenzhenica</name>
    <dbReference type="NCBI Taxonomy" id="1088818"/>
    <lineage>
        <taxon>Eukaryota</taxon>
        <taxon>Viridiplantae</taxon>
        <taxon>Streptophyta</taxon>
        <taxon>Embryophyta</taxon>
        <taxon>Tracheophyta</taxon>
        <taxon>Spermatophyta</taxon>
        <taxon>Magnoliopsida</taxon>
        <taxon>Liliopsida</taxon>
        <taxon>Asparagales</taxon>
        <taxon>Orchidaceae</taxon>
        <taxon>Apostasioideae</taxon>
        <taxon>Apostasia</taxon>
    </lineage>
</organism>